<dbReference type="Proteomes" id="UP000237061">
    <property type="component" value="Unassembled WGS sequence"/>
</dbReference>
<sequence>MKNITTERLTLRAWQETDVDFVYDLYSRWVVQRFIGSDPAVMVSRAEAEERVARFQSIDHPVHGIWAVARSSDGLVVGTLLLKPIPASGEEPLEPSDDVEIGWHFHPDHWGNGYAGEAAAAVLEHAFSSGLSQVVAVTNPANEASQTVCRRLGMAHQGPTDSYYNATCELFTIASPGSSN</sequence>
<keyword evidence="2" id="KW-0808">Transferase</keyword>
<dbReference type="InterPro" id="IPR016181">
    <property type="entry name" value="Acyl_CoA_acyltransferase"/>
</dbReference>
<feature type="domain" description="N-acetyltransferase" evidence="1">
    <location>
        <begin position="9"/>
        <end position="174"/>
    </location>
</feature>
<comment type="caution">
    <text evidence="2">The sequence shown here is derived from an EMBL/GenBank/DDBJ whole genome shotgun (WGS) entry which is preliminary data.</text>
</comment>
<dbReference type="PANTHER" id="PTHR43792">
    <property type="entry name" value="GNAT FAMILY, PUTATIVE (AFU_ORTHOLOGUE AFUA_3G00765)-RELATED-RELATED"/>
    <property type="match status" value="1"/>
</dbReference>
<dbReference type="PROSITE" id="PS51186">
    <property type="entry name" value="GNAT"/>
    <property type="match status" value="1"/>
</dbReference>
<accession>A0A2S3ZRQ1</accession>
<dbReference type="InterPro" id="IPR000182">
    <property type="entry name" value="GNAT_dom"/>
</dbReference>
<proteinExistence type="predicted"/>
<evidence type="ECO:0000313" key="3">
    <source>
        <dbReference type="Proteomes" id="UP000237061"/>
    </source>
</evidence>
<dbReference type="Pfam" id="PF13302">
    <property type="entry name" value="Acetyltransf_3"/>
    <property type="match status" value="1"/>
</dbReference>
<evidence type="ECO:0000259" key="1">
    <source>
        <dbReference type="PROSITE" id="PS51186"/>
    </source>
</evidence>
<dbReference type="RefSeq" id="WP_103467344.1">
    <property type="nucleotide sequence ID" value="NZ_PPXC01000020.1"/>
</dbReference>
<dbReference type="SUPFAM" id="SSF55729">
    <property type="entry name" value="Acyl-CoA N-acyltransferases (Nat)"/>
    <property type="match status" value="1"/>
</dbReference>
<protein>
    <submittedName>
        <fullName evidence="2">GNAT family N-acetyltransferase</fullName>
    </submittedName>
</protein>
<organism evidence="2 3">
    <name type="scientific">Arthrobacter glacialis</name>
    <dbReference type="NCBI Taxonomy" id="1664"/>
    <lineage>
        <taxon>Bacteria</taxon>
        <taxon>Bacillati</taxon>
        <taxon>Actinomycetota</taxon>
        <taxon>Actinomycetes</taxon>
        <taxon>Micrococcales</taxon>
        <taxon>Micrococcaceae</taxon>
        <taxon>Arthrobacter</taxon>
    </lineage>
</organism>
<reference evidence="2 3" key="1">
    <citation type="submission" date="2018-01" db="EMBL/GenBank/DDBJ databases">
        <title>Arthrobacter sp. nov., from glaciers in China.</title>
        <authorList>
            <person name="Liu Q."/>
            <person name="Xin Y.-H."/>
        </authorList>
    </citation>
    <scope>NUCLEOTIDE SEQUENCE [LARGE SCALE GENOMIC DNA]</scope>
    <source>
        <strain evidence="2 3">HLT2-12-2</strain>
    </source>
</reference>
<dbReference type="GO" id="GO:0016747">
    <property type="term" value="F:acyltransferase activity, transferring groups other than amino-acyl groups"/>
    <property type="evidence" value="ECO:0007669"/>
    <property type="project" value="InterPro"/>
</dbReference>
<evidence type="ECO:0000313" key="2">
    <source>
        <dbReference type="EMBL" id="POH71916.1"/>
    </source>
</evidence>
<dbReference type="PANTHER" id="PTHR43792:SF1">
    <property type="entry name" value="N-ACETYLTRANSFERASE DOMAIN-CONTAINING PROTEIN"/>
    <property type="match status" value="1"/>
</dbReference>
<dbReference type="Gene3D" id="3.40.630.30">
    <property type="match status" value="1"/>
</dbReference>
<keyword evidence="3" id="KW-1185">Reference proteome</keyword>
<dbReference type="AlphaFoldDB" id="A0A2S3ZRQ1"/>
<dbReference type="InterPro" id="IPR051531">
    <property type="entry name" value="N-acetyltransferase"/>
</dbReference>
<gene>
    <name evidence="2" type="ORF">CVS27_18625</name>
</gene>
<dbReference type="CDD" id="cd04301">
    <property type="entry name" value="NAT_SF"/>
    <property type="match status" value="1"/>
</dbReference>
<name>A0A2S3ZRQ1_ARTGL</name>
<dbReference type="EMBL" id="PPXC01000020">
    <property type="protein sequence ID" value="POH71916.1"/>
    <property type="molecule type" value="Genomic_DNA"/>
</dbReference>